<dbReference type="RefSeq" id="WP_281834914.1">
    <property type="nucleotide sequence ID" value="NZ_BSDY01000006.1"/>
</dbReference>
<dbReference type="Proteomes" id="UP001144471">
    <property type="component" value="Unassembled WGS sequence"/>
</dbReference>
<gene>
    <name evidence="1" type="ORF">PM10SUCC1_15560</name>
</gene>
<dbReference type="Pfam" id="PF20377">
    <property type="entry name" value="DUF6672"/>
    <property type="match status" value="1"/>
</dbReference>
<evidence type="ECO:0000313" key="1">
    <source>
        <dbReference type="EMBL" id="GLI56042.1"/>
    </source>
</evidence>
<proteinExistence type="predicted"/>
<name>A0A9W6LMW3_9FUSO</name>
<organism evidence="1 2">
    <name type="scientific">Propionigenium maris DSM 9537</name>
    <dbReference type="NCBI Taxonomy" id="1123000"/>
    <lineage>
        <taxon>Bacteria</taxon>
        <taxon>Fusobacteriati</taxon>
        <taxon>Fusobacteriota</taxon>
        <taxon>Fusobacteriia</taxon>
        <taxon>Fusobacteriales</taxon>
        <taxon>Fusobacteriaceae</taxon>
        <taxon>Propionigenium</taxon>
    </lineage>
</organism>
<comment type="caution">
    <text evidence="1">The sequence shown here is derived from an EMBL/GenBank/DDBJ whole genome shotgun (WGS) entry which is preliminary data.</text>
</comment>
<sequence length="127" mass="14296">MKRMIGAQLGLVGVSILLGIFLFVSGREHRVFVENKSIGEHKAFKSVVYTIDNQKDVKIKKNKKKLSNVKGSSHEIVVTYKKDGVEKKISREFKLKALEEATISIPGLVGGSEEWIEYKSTKMKQKS</sequence>
<protein>
    <submittedName>
        <fullName evidence="1">Uncharacterized protein</fullName>
    </submittedName>
</protein>
<dbReference type="InterPro" id="IPR046654">
    <property type="entry name" value="DUF6672"/>
</dbReference>
<accession>A0A9W6LMW3</accession>
<evidence type="ECO:0000313" key="2">
    <source>
        <dbReference type="Proteomes" id="UP001144471"/>
    </source>
</evidence>
<dbReference type="AlphaFoldDB" id="A0A9W6LMW3"/>
<dbReference type="EMBL" id="BSDY01000006">
    <property type="protein sequence ID" value="GLI56042.1"/>
    <property type="molecule type" value="Genomic_DNA"/>
</dbReference>
<keyword evidence="2" id="KW-1185">Reference proteome</keyword>
<reference evidence="1" key="1">
    <citation type="submission" date="2022-12" db="EMBL/GenBank/DDBJ databases">
        <title>Reference genome sequencing for broad-spectrum identification of bacterial and archaeal isolates by mass spectrometry.</title>
        <authorList>
            <person name="Sekiguchi Y."/>
            <person name="Tourlousse D.M."/>
        </authorList>
    </citation>
    <scope>NUCLEOTIDE SEQUENCE</scope>
    <source>
        <strain evidence="1">10succ1</strain>
    </source>
</reference>